<comment type="caution">
    <text evidence="1">The sequence shown here is derived from an EMBL/GenBank/DDBJ whole genome shotgun (WGS) entry which is preliminary data.</text>
</comment>
<name>A0A5J4VVP7_9EUKA</name>
<dbReference type="EMBL" id="SNRW01004666">
    <property type="protein sequence ID" value="KAA6386751.1"/>
    <property type="molecule type" value="Genomic_DNA"/>
</dbReference>
<evidence type="ECO:0000313" key="1">
    <source>
        <dbReference type="EMBL" id="KAA6386751.1"/>
    </source>
</evidence>
<dbReference type="Proteomes" id="UP000324800">
    <property type="component" value="Unassembled WGS sequence"/>
</dbReference>
<dbReference type="AlphaFoldDB" id="A0A5J4VVP7"/>
<reference evidence="1 2" key="1">
    <citation type="submission" date="2019-03" db="EMBL/GenBank/DDBJ databases">
        <title>Single cell metagenomics reveals metabolic interactions within the superorganism composed of flagellate Streblomastix strix and complex community of Bacteroidetes bacteria on its surface.</title>
        <authorList>
            <person name="Treitli S.C."/>
            <person name="Kolisko M."/>
            <person name="Husnik F."/>
            <person name="Keeling P."/>
            <person name="Hampl V."/>
        </authorList>
    </citation>
    <scope>NUCLEOTIDE SEQUENCE [LARGE SCALE GENOMIC DNA]</scope>
    <source>
        <strain evidence="1">ST1C</strain>
    </source>
</reference>
<protein>
    <submittedName>
        <fullName evidence="1">Uncharacterized protein</fullName>
    </submittedName>
</protein>
<gene>
    <name evidence="1" type="ORF">EZS28_017723</name>
</gene>
<accession>A0A5J4VVP7</accession>
<organism evidence="1 2">
    <name type="scientific">Streblomastix strix</name>
    <dbReference type="NCBI Taxonomy" id="222440"/>
    <lineage>
        <taxon>Eukaryota</taxon>
        <taxon>Metamonada</taxon>
        <taxon>Preaxostyla</taxon>
        <taxon>Oxymonadida</taxon>
        <taxon>Streblomastigidae</taxon>
        <taxon>Streblomastix</taxon>
    </lineage>
</organism>
<evidence type="ECO:0000313" key="2">
    <source>
        <dbReference type="Proteomes" id="UP000324800"/>
    </source>
</evidence>
<proteinExistence type="predicted"/>
<sequence length="194" mass="21560">MKAKDVDLSNLITLNTDQTVTGSKSFTQPIVANKIIKQGGTSNQLLLANGDTIDKDQLNYEPIQNATYQSIAYGMYEHLIWGTLTTQNSRVYISLQVTHSDPNTLTESGYTMFSIINNAIKPKFTGTPHNIPINAVMFAQKVIGYPICWNGAIPIDCFIDPDGHVKINTMCQLHLPDDFCVQFCDSYAIYNQSS</sequence>